<dbReference type="InterPro" id="IPR001611">
    <property type="entry name" value="Leu-rich_rpt"/>
</dbReference>
<dbReference type="CDD" id="cd14342">
    <property type="entry name" value="UBA_TAP-C"/>
    <property type="match status" value="1"/>
</dbReference>
<keyword evidence="4" id="KW-0433">Leucine-rich repeat</keyword>
<feature type="domain" description="NTF2" evidence="9">
    <location>
        <begin position="329"/>
        <end position="482"/>
    </location>
</feature>
<dbReference type="InterPro" id="IPR032675">
    <property type="entry name" value="LRR_dom_sf"/>
</dbReference>
<organism evidence="11 12">
    <name type="scientific">Orchesella dallaii</name>
    <dbReference type="NCBI Taxonomy" id="48710"/>
    <lineage>
        <taxon>Eukaryota</taxon>
        <taxon>Metazoa</taxon>
        <taxon>Ecdysozoa</taxon>
        <taxon>Arthropoda</taxon>
        <taxon>Hexapoda</taxon>
        <taxon>Collembola</taxon>
        <taxon>Entomobryomorpha</taxon>
        <taxon>Entomobryoidea</taxon>
        <taxon>Orchesellidae</taxon>
        <taxon>Orchesellinae</taxon>
        <taxon>Orchesella</taxon>
    </lineage>
</organism>
<dbReference type="InterPro" id="IPR015245">
    <property type="entry name" value="Tap_RNA-bd"/>
</dbReference>
<dbReference type="PROSITE" id="PS50177">
    <property type="entry name" value="NTF2_DOMAIN"/>
    <property type="match status" value="1"/>
</dbReference>
<proteinExistence type="inferred from homology"/>
<dbReference type="InterPro" id="IPR035979">
    <property type="entry name" value="RBD_domain_sf"/>
</dbReference>
<accession>A0ABP1QL34</accession>
<keyword evidence="6" id="KW-0509">mRNA transport</keyword>
<evidence type="ECO:0000256" key="7">
    <source>
        <dbReference type="ARBA" id="ARBA00023242"/>
    </source>
</evidence>
<gene>
    <name evidence="11" type="ORF">ODALV1_LOCUS12589</name>
</gene>
<evidence type="ECO:0000313" key="11">
    <source>
        <dbReference type="EMBL" id="CAL8107162.1"/>
    </source>
</evidence>
<dbReference type="InterPro" id="IPR002075">
    <property type="entry name" value="NTF2_dom"/>
</dbReference>
<dbReference type="PROSITE" id="PS51281">
    <property type="entry name" value="TAP_C"/>
    <property type="match status" value="1"/>
</dbReference>
<feature type="region of interest" description="Disordered" evidence="8">
    <location>
        <begin position="67"/>
        <end position="102"/>
    </location>
</feature>
<keyword evidence="12" id="KW-1185">Reference proteome</keyword>
<dbReference type="SUPFAM" id="SSF46934">
    <property type="entry name" value="UBA-like"/>
    <property type="match status" value="1"/>
</dbReference>
<evidence type="ECO:0000256" key="4">
    <source>
        <dbReference type="ARBA" id="ARBA00022614"/>
    </source>
</evidence>
<keyword evidence="5" id="KW-0677">Repeat</keyword>
<dbReference type="Gene3D" id="3.10.450.50">
    <property type="match status" value="1"/>
</dbReference>
<evidence type="ECO:0000313" key="12">
    <source>
        <dbReference type="Proteomes" id="UP001642540"/>
    </source>
</evidence>
<comment type="caution">
    <text evidence="11">The sequence shown here is derived from an EMBL/GenBank/DDBJ whole genome shotgun (WGS) entry which is preliminary data.</text>
</comment>
<keyword evidence="3" id="KW-0813">Transport</keyword>
<dbReference type="Pfam" id="PF22602">
    <property type="entry name" value="NXF_NTF2"/>
    <property type="match status" value="1"/>
</dbReference>
<evidence type="ECO:0008006" key="13">
    <source>
        <dbReference type="Google" id="ProtNLM"/>
    </source>
</evidence>
<dbReference type="Pfam" id="PF03943">
    <property type="entry name" value="TAP_C"/>
    <property type="match status" value="1"/>
</dbReference>
<feature type="compositionally biased region" description="Gly residues" evidence="8">
    <location>
        <begin position="17"/>
        <end position="31"/>
    </location>
</feature>
<name>A0ABP1QL34_9HEXA</name>
<evidence type="ECO:0000256" key="6">
    <source>
        <dbReference type="ARBA" id="ARBA00022816"/>
    </source>
</evidence>
<evidence type="ECO:0000256" key="3">
    <source>
        <dbReference type="ARBA" id="ARBA00022448"/>
    </source>
</evidence>
<dbReference type="PANTHER" id="PTHR10662">
    <property type="entry name" value="NUCLEAR RNA EXPORT FACTOR"/>
    <property type="match status" value="1"/>
</dbReference>
<comment type="similarity">
    <text evidence="2">Belongs to the NXF family.</text>
</comment>
<dbReference type="InterPro" id="IPR032710">
    <property type="entry name" value="NTF2-like_dom_sf"/>
</dbReference>
<comment type="subcellular location">
    <subcellularLocation>
        <location evidence="1">Nucleus</location>
        <location evidence="1">Nucleoplasm</location>
    </subcellularLocation>
</comment>
<evidence type="ECO:0000256" key="8">
    <source>
        <dbReference type="SAM" id="MobiDB-lite"/>
    </source>
</evidence>
<dbReference type="PANTHER" id="PTHR10662:SF22">
    <property type="entry name" value="NUCLEAR RNA EXPORT FACTOR 1"/>
    <property type="match status" value="1"/>
</dbReference>
<feature type="compositionally biased region" description="Basic residues" evidence="8">
    <location>
        <begin position="86"/>
        <end position="102"/>
    </location>
</feature>
<dbReference type="InterPro" id="IPR018222">
    <property type="entry name" value="Nuclear_transport_factor_2_euk"/>
</dbReference>
<dbReference type="SMART" id="SM00804">
    <property type="entry name" value="TAP_C"/>
    <property type="match status" value="1"/>
</dbReference>
<dbReference type="InterPro" id="IPR030217">
    <property type="entry name" value="NXF_fam"/>
</dbReference>
<dbReference type="PROSITE" id="PS51450">
    <property type="entry name" value="LRR"/>
    <property type="match status" value="1"/>
</dbReference>
<dbReference type="Gene3D" id="1.10.8.10">
    <property type="entry name" value="DNA helicase RuvA subunit, C-terminal domain"/>
    <property type="match status" value="1"/>
</dbReference>
<dbReference type="SUPFAM" id="SSF54928">
    <property type="entry name" value="RNA-binding domain, RBD"/>
    <property type="match status" value="1"/>
</dbReference>
<sequence>MPRYNNDGRTAKFLHTGGAGGGGGRGRGGGFQDNKKYNNDFKFTVQQNRGGIQKKVKKIFQRLDDAGDVIMGGEPQPSSSGQGGNRRNRKHRGDWRNKLQKNPKHNDFIFGPGWHKVTLIDGTSYNKDAILSMLLTSSRIPFTPIAYSVVGTNTVFFVEERAIAQALAECNDKITVTENQTLKLRIQPCGFPPTANFDSACEAKVRGELELRFHQPTMALNLSNFLMSPGLIREYFLPLTRASVVMKIVGMLDPMLNTLVRLDLSNNKLVNLEGYGLLPKKTPSLRTLNLGKNKDGVEIPPPITFEVAEPIQMPEIRGSSFCNEEAKKVVLAFWEQYVLLYDSDDRKPLIQAYHETAAMSMMASYSQQGHVSQLDPSKKLSIYLGDSRNLHRTPDKHRKYKLLHQGKQDIIEFLQRLPKTTHDVASFVIDMPVAVENFILFNVVGLMKEREERNQPFRYFSRTFALVPLNGGFVIVNELYYITNPTTEQIKGAFKAVPVTANTMVNINPVPVAVQGPSTAVAALGRAPTDQEKLIMLASFSQQSGMNDDWSRKCLEQNEWDFNRSAVVFSQLKEQGKIPPEAFIK</sequence>
<evidence type="ECO:0000256" key="5">
    <source>
        <dbReference type="ARBA" id="ARBA00022737"/>
    </source>
</evidence>
<feature type="region of interest" description="Disordered" evidence="8">
    <location>
        <begin position="1"/>
        <end position="35"/>
    </location>
</feature>
<keyword evidence="7" id="KW-0539">Nucleus</keyword>
<evidence type="ECO:0000256" key="1">
    <source>
        <dbReference type="ARBA" id="ARBA00004642"/>
    </source>
</evidence>
<dbReference type="Gene3D" id="3.80.10.10">
    <property type="entry name" value="Ribonuclease Inhibitor"/>
    <property type="match status" value="1"/>
</dbReference>
<dbReference type="InterPro" id="IPR005637">
    <property type="entry name" value="TAP_C_dom"/>
</dbReference>
<evidence type="ECO:0000259" key="9">
    <source>
        <dbReference type="PROSITE" id="PS50177"/>
    </source>
</evidence>
<protein>
    <recommendedName>
        <fullName evidence="13">Nuclear RNA export factor 1</fullName>
    </recommendedName>
</protein>
<dbReference type="InterPro" id="IPR012677">
    <property type="entry name" value="Nucleotide-bd_a/b_plait_sf"/>
</dbReference>
<evidence type="ECO:0000259" key="10">
    <source>
        <dbReference type="PROSITE" id="PS51281"/>
    </source>
</evidence>
<dbReference type="Proteomes" id="UP001642540">
    <property type="component" value="Unassembled WGS sequence"/>
</dbReference>
<dbReference type="InterPro" id="IPR009060">
    <property type="entry name" value="UBA-like_sf"/>
</dbReference>
<dbReference type="SUPFAM" id="SSF52058">
    <property type="entry name" value="L domain-like"/>
    <property type="match status" value="1"/>
</dbReference>
<reference evidence="11 12" key="1">
    <citation type="submission" date="2024-08" db="EMBL/GenBank/DDBJ databases">
        <authorList>
            <person name="Cucini C."/>
            <person name="Frati F."/>
        </authorList>
    </citation>
    <scope>NUCLEOTIDE SEQUENCE [LARGE SCALE GENOMIC DNA]</scope>
</reference>
<evidence type="ECO:0000256" key="2">
    <source>
        <dbReference type="ARBA" id="ARBA00009285"/>
    </source>
</evidence>
<dbReference type="Pfam" id="PF09162">
    <property type="entry name" value="Tap-RNA_bind"/>
    <property type="match status" value="1"/>
</dbReference>
<dbReference type="SUPFAM" id="SSF54427">
    <property type="entry name" value="NTF2-like"/>
    <property type="match status" value="1"/>
</dbReference>
<feature type="domain" description="TAP-C" evidence="10">
    <location>
        <begin position="531"/>
        <end position="585"/>
    </location>
</feature>
<dbReference type="Gene3D" id="3.30.70.330">
    <property type="match status" value="1"/>
</dbReference>
<dbReference type="EMBL" id="CAXLJM020000038">
    <property type="protein sequence ID" value="CAL8107162.1"/>
    <property type="molecule type" value="Genomic_DNA"/>
</dbReference>